<dbReference type="PROSITE" id="PS51186">
    <property type="entry name" value="GNAT"/>
    <property type="match status" value="1"/>
</dbReference>
<dbReference type="Gene3D" id="3.40.630.30">
    <property type="match status" value="1"/>
</dbReference>
<gene>
    <name evidence="2" type="ORF">ACFQBM_11985</name>
</gene>
<dbReference type="InterPro" id="IPR016181">
    <property type="entry name" value="Acyl_CoA_acyltransferase"/>
</dbReference>
<proteinExistence type="predicted"/>
<evidence type="ECO:0000313" key="3">
    <source>
        <dbReference type="Proteomes" id="UP001596425"/>
    </source>
</evidence>
<reference evidence="3" key="1">
    <citation type="journal article" date="2019" name="Int. J. Syst. Evol. Microbiol.">
        <title>The Global Catalogue of Microorganisms (GCM) 10K type strain sequencing project: providing services to taxonomists for standard genome sequencing and annotation.</title>
        <authorList>
            <consortium name="The Broad Institute Genomics Platform"/>
            <consortium name="The Broad Institute Genome Sequencing Center for Infectious Disease"/>
            <person name="Wu L."/>
            <person name="Ma J."/>
        </authorList>
    </citation>
    <scope>NUCLEOTIDE SEQUENCE [LARGE SCALE GENOMIC DNA]</scope>
    <source>
        <strain evidence="3">CGMCC 1.13718</strain>
    </source>
</reference>
<feature type="domain" description="N-acetyltransferase" evidence="1">
    <location>
        <begin position="3"/>
        <end position="170"/>
    </location>
</feature>
<evidence type="ECO:0000313" key="2">
    <source>
        <dbReference type="EMBL" id="MFC6634010.1"/>
    </source>
</evidence>
<dbReference type="EC" id="2.3.-.-" evidence="2"/>
<dbReference type="PANTHER" id="PTHR43792">
    <property type="entry name" value="GNAT FAMILY, PUTATIVE (AFU_ORTHOLOGUE AFUA_3G00765)-RELATED-RELATED"/>
    <property type="match status" value="1"/>
</dbReference>
<evidence type="ECO:0000259" key="1">
    <source>
        <dbReference type="PROSITE" id="PS51186"/>
    </source>
</evidence>
<dbReference type="GO" id="GO:0016746">
    <property type="term" value="F:acyltransferase activity"/>
    <property type="evidence" value="ECO:0007669"/>
    <property type="project" value="UniProtKB-KW"/>
</dbReference>
<dbReference type="RefSeq" id="WP_193190260.1">
    <property type="nucleotide sequence ID" value="NZ_JACZFR010000012.1"/>
</dbReference>
<dbReference type="Proteomes" id="UP001596425">
    <property type="component" value="Unassembled WGS sequence"/>
</dbReference>
<dbReference type="SUPFAM" id="SSF55729">
    <property type="entry name" value="Acyl-CoA N-acyltransferases (Nat)"/>
    <property type="match status" value="1"/>
</dbReference>
<organism evidence="2 3">
    <name type="scientific">Microbulbifer taiwanensis</name>
    <dbReference type="NCBI Taxonomy" id="986746"/>
    <lineage>
        <taxon>Bacteria</taxon>
        <taxon>Pseudomonadati</taxon>
        <taxon>Pseudomonadota</taxon>
        <taxon>Gammaproteobacteria</taxon>
        <taxon>Cellvibrionales</taxon>
        <taxon>Microbulbiferaceae</taxon>
        <taxon>Microbulbifer</taxon>
    </lineage>
</organism>
<accession>A0ABW1YMU7</accession>
<keyword evidence="3" id="KW-1185">Reference proteome</keyword>
<keyword evidence="2" id="KW-0012">Acyltransferase</keyword>
<comment type="caution">
    <text evidence="2">The sequence shown here is derived from an EMBL/GenBank/DDBJ whole genome shotgun (WGS) entry which is preliminary data.</text>
</comment>
<protein>
    <submittedName>
        <fullName evidence="2">GNAT family N-acetyltransferase</fullName>
        <ecNumber evidence="2">2.3.-.-</ecNumber>
    </submittedName>
</protein>
<name>A0ABW1YMU7_9GAMM</name>
<dbReference type="InterPro" id="IPR051531">
    <property type="entry name" value="N-acetyltransferase"/>
</dbReference>
<sequence>MKKLIEPLTERLLLRQWCNEDRAPFAELNADPRVMKYFPGIQTRQESDASVDRASAHIAEHGWGFWALERLEDNRFIGFVGIKHAPEELPFSPCVEIGWRLGVSYWGHGYATEAARASLDVAFQVLGLNEVVSFAVVNNRPSRVVMERLGMREDPQTFEHPLLPEGSPLRRHCLYRLRAAEWRRDNKPD</sequence>
<dbReference type="EMBL" id="JBHSVR010000001">
    <property type="protein sequence ID" value="MFC6634010.1"/>
    <property type="molecule type" value="Genomic_DNA"/>
</dbReference>
<keyword evidence="2" id="KW-0808">Transferase</keyword>
<dbReference type="PANTHER" id="PTHR43792:SF1">
    <property type="entry name" value="N-ACETYLTRANSFERASE DOMAIN-CONTAINING PROTEIN"/>
    <property type="match status" value="1"/>
</dbReference>
<dbReference type="Pfam" id="PF13302">
    <property type="entry name" value="Acetyltransf_3"/>
    <property type="match status" value="1"/>
</dbReference>
<dbReference type="InterPro" id="IPR000182">
    <property type="entry name" value="GNAT_dom"/>
</dbReference>